<dbReference type="EMBL" id="UYSL01020053">
    <property type="protein sequence ID" value="VDL72385.1"/>
    <property type="molecule type" value="Genomic_DNA"/>
</dbReference>
<dbReference type="PROSITE" id="PS51257">
    <property type="entry name" value="PROKAR_LIPOPROTEIN"/>
    <property type="match status" value="1"/>
</dbReference>
<dbReference type="AlphaFoldDB" id="A0A0N4XZY6"/>
<dbReference type="Proteomes" id="UP000271162">
    <property type="component" value="Unassembled WGS sequence"/>
</dbReference>
<evidence type="ECO:0000313" key="3">
    <source>
        <dbReference type="WBParaSite" id="NBR_0000879501-mRNA-1"/>
    </source>
</evidence>
<sequence length="38" mass="4305">MSLLVRLSSIRLFCFRNAVFLLLGVAGGGCRRNDWIFC</sequence>
<reference evidence="3" key="1">
    <citation type="submission" date="2017-02" db="UniProtKB">
        <authorList>
            <consortium name="WormBaseParasite"/>
        </authorList>
    </citation>
    <scope>IDENTIFICATION</scope>
</reference>
<accession>A0A0N4XZY6</accession>
<keyword evidence="2" id="KW-1185">Reference proteome</keyword>
<name>A0A0N4XZY6_NIPBR</name>
<dbReference type="WBParaSite" id="NBR_0000879501-mRNA-1">
    <property type="protein sequence ID" value="NBR_0000879501-mRNA-1"/>
    <property type="gene ID" value="NBR_0000879501"/>
</dbReference>
<evidence type="ECO:0000313" key="1">
    <source>
        <dbReference type="EMBL" id="VDL72385.1"/>
    </source>
</evidence>
<protein>
    <submittedName>
        <fullName evidence="1 3">Uncharacterized protein</fullName>
    </submittedName>
</protein>
<gene>
    <name evidence="1" type="ORF">NBR_LOCUS8796</name>
</gene>
<organism evidence="3">
    <name type="scientific">Nippostrongylus brasiliensis</name>
    <name type="common">Rat hookworm</name>
    <dbReference type="NCBI Taxonomy" id="27835"/>
    <lineage>
        <taxon>Eukaryota</taxon>
        <taxon>Metazoa</taxon>
        <taxon>Ecdysozoa</taxon>
        <taxon>Nematoda</taxon>
        <taxon>Chromadorea</taxon>
        <taxon>Rhabditida</taxon>
        <taxon>Rhabditina</taxon>
        <taxon>Rhabditomorpha</taxon>
        <taxon>Strongyloidea</taxon>
        <taxon>Heligmosomidae</taxon>
        <taxon>Nippostrongylus</taxon>
    </lineage>
</organism>
<reference evidence="1 2" key="2">
    <citation type="submission" date="2018-11" db="EMBL/GenBank/DDBJ databases">
        <authorList>
            <consortium name="Pathogen Informatics"/>
        </authorList>
    </citation>
    <scope>NUCLEOTIDE SEQUENCE [LARGE SCALE GENOMIC DNA]</scope>
</reference>
<evidence type="ECO:0000313" key="2">
    <source>
        <dbReference type="Proteomes" id="UP000271162"/>
    </source>
</evidence>
<proteinExistence type="predicted"/>